<name>A0A1Y2HCN8_9FUNG</name>
<accession>A0A1Y2HCN8</accession>
<keyword evidence="2" id="KW-1185">Reference proteome</keyword>
<evidence type="ECO:0000313" key="1">
    <source>
        <dbReference type="EMBL" id="ORZ32360.1"/>
    </source>
</evidence>
<protein>
    <submittedName>
        <fullName evidence="1">Uncharacterized protein</fullName>
    </submittedName>
</protein>
<dbReference type="Proteomes" id="UP000193411">
    <property type="component" value="Unassembled WGS sequence"/>
</dbReference>
<evidence type="ECO:0000313" key="2">
    <source>
        <dbReference type="Proteomes" id="UP000193411"/>
    </source>
</evidence>
<dbReference type="EMBL" id="MCFL01000048">
    <property type="protein sequence ID" value="ORZ32360.1"/>
    <property type="molecule type" value="Genomic_DNA"/>
</dbReference>
<proteinExistence type="predicted"/>
<sequence length="119" mass="13382">MHFALHYDESIDNTGPAPATWLFRFEQANGEFVSLNDPGRQMPEVVMRAFIVERAADLFLAKPAHAHNEHELELLASAVKSRQPTRRAADLIFRRNNPTAPLIRLPSSTSTRTRCTLSA</sequence>
<comment type="caution">
    <text evidence="1">The sequence shown here is derived from an EMBL/GenBank/DDBJ whole genome shotgun (WGS) entry which is preliminary data.</text>
</comment>
<reference evidence="1 2" key="1">
    <citation type="submission" date="2016-07" db="EMBL/GenBank/DDBJ databases">
        <title>Pervasive Adenine N6-methylation of Active Genes in Fungi.</title>
        <authorList>
            <consortium name="DOE Joint Genome Institute"/>
            <person name="Mondo S.J."/>
            <person name="Dannebaum R.O."/>
            <person name="Kuo R.C."/>
            <person name="Labutti K."/>
            <person name="Haridas S."/>
            <person name="Kuo A."/>
            <person name="Salamov A."/>
            <person name="Ahrendt S.R."/>
            <person name="Lipzen A."/>
            <person name="Sullivan W."/>
            <person name="Andreopoulos W.B."/>
            <person name="Clum A."/>
            <person name="Lindquist E."/>
            <person name="Daum C."/>
            <person name="Ramamoorthy G.K."/>
            <person name="Gryganskyi A."/>
            <person name="Culley D."/>
            <person name="Magnuson J.K."/>
            <person name="James T.Y."/>
            <person name="O'Malley M.A."/>
            <person name="Stajich J.E."/>
            <person name="Spatafora J.W."/>
            <person name="Visel A."/>
            <person name="Grigoriev I.V."/>
        </authorList>
    </citation>
    <scope>NUCLEOTIDE SEQUENCE [LARGE SCALE GENOMIC DNA]</scope>
    <source>
        <strain evidence="1 2">PL171</strain>
    </source>
</reference>
<organism evidence="1 2">
    <name type="scientific">Catenaria anguillulae PL171</name>
    <dbReference type="NCBI Taxonomy" id="765915"/>
    <lineage>
        <taxon>Eukaryota</taxon>
        <taxon>Fungi</taxon>
        <taxon>Fungi incertae sedis</taxon>
        <taxon>Blastocladiomycota</taxon>
        <taxon>Blastocladiomycetes</taxon>
        <taxon>Blastocladiales</taxon>
        <taxon>Catenariaceae</taxon>
        <taxon>Catenaria</taxon>
    </lineage>
</organism>
<dbReference type="AlphaFoldDB" id="A0A1Y2HCN8"/>
<gene>
    <name evidence="1" type="ORF">BCR44DRAFT_57208</name>
</gene>